<feature type="compositionally biased region" description="Basic and acidic residues" evidence="1">
    <location>
        <begin position="1"/>
        <end position="22"/>
    </location>
</feature>
<comment type="caution">
    <text evidence="2">The sequence shown here is derived from an EMBL/GenBank/DDBJ whole genome shotgun (WGS) entry which is preliminary data.</text>
</comment>
<evidence type="ECO:0000256" key="1">
    <source>
        <dbReference type="SAM" id="MobiDB-lite"/>
    </source>
</evidence>
<evidence type="ECO:0000313" key="3">
    <source>
        <dbReference type="Proteomes" id="UP000236291"/>
    </source>
</evidence>
<proteinExistence type="predicted"/>
<sequence>MLQQKEKQEDSNEVPSSDKEGIEMDQDFQADAVSLSEESSENEDCDGENEELESEMGPTGPDSEAVGEKIWD</sequence>
<feature type="non-terminal residue" evidence="2">
    <location>
        <position position="72"/>
    </location>
</feature>
<accession>A0A2K3KGG9</accession>
<dbReference type="AlphaFoldDB" id="A0A2K3KGG9"/>
<reference evidence="2 3" key="2">
    <citation type="journal article" date="2017" name="Front. Plant Sci.">
        <title>Gene Classification and Mining of Molecular Markers Useful in Red Clover (Trifolium pratense) Breeding.</title>
        <authorList>
            <person name="Istvanek J."/>
            <person name="Dluhosova J."/>
            <person name="Dluhos P."/>
            <person name="Patkova L."/>
            <person name="Nedelnik J."/>
            <person name="Repkova J."/>
        </authorList>
    </citation>
    <scope>NUCLEOTIDE SEQUENCE [LARGE SCALE GENOMIC DNA]</scope>
    <source>
        <strain evidence="3">cv. Tatra</strain>
        <tissue evidence="2">Young leaves</tissue>
    </source>
</reference>
<reference evidence="2 3" key="1">
    <citation type="journal article" date="2014" name="Am. J. Bot.">
        <title>Genome assembly and annotation for red clover (Trifolium pratense; Fabaceae).</title>
        <authorList>
            <person name="Istvanek J."/>
            <person name="Jaros M."/>
            <person name="Krenek A."/>
            <person name="Repkova J."/>
        </authorList>
    </citation>
    <scope>NUCLEOTIDE SEQUENCE [LARGE SCALE GENOMIC DNA]</scope>
    <source>
        <strain evidence="3">cv. Tatra</strain>
        <tissue evidence="2">Young leaves</tissue>
    </source>
</reference>
<dbReference type="EMBL" id="ASHM01178252">
    <property type="protein sequence ID" value="PNX65349.1"/>
    <property type="molecule type" value="Genomic_DNA"/>
</dbReference>
<feature type="region of interest" description="Disordered" evidence="1">
    <location>
        <begin position="1"/>
        <end position="72"/>
    </location>
</feature>
<dbReference type="Proteomes" id="UP000236291">
    <property type="component" value="Unassembled WGS sequence"/>
</dbReference>
<feature type="compositionally biased region" description="Acidic residues" evidence="1">
    <location>
        <begin position="38"/>
        <end position="54"/>
    </location>
</feature>
<name>A0A2K3KGG9_TRIPR</name>
<evidence type="ECO:0000313" key="2">
    <source>
        <dbReference type="EMBL" id="PNX65349.1"/>
    </source>
</evidence>
<gene>
    <name evidence="2" type="primary">midasin</name>
    <name evidence="2" type="ORF">L195_g062553</name>
</gene>
<organism evidence="2 3">
    <name type="scientific">Trifolium pratense</name>
    <name type="common">Red clover</name>
    <dbReference type="NCBI Taxonomy" id="57577"/>
    <lineage>
        <taxon>Eukaryota</taxon>
        <taxon>Viridiplantae</taxon>
        <taxon>Streptophyta</taxon>
        <taxon>Embryophyta</taxon>
        <taxon>Tracheophyta</taxon>
        <taxon>Spermatophyta</taxon>
        <taxon>Magnoliopsida</taxon>
        <taxon>eudicotyledons</taxon>
        <taxon>Gunneridae</taxon>
        <taxon>Pentapetalae</taxon>
        <taxon>rosids</taxon>
        <taxon>fabids</taxon>
        <taxon>Fabales</taxon>
        <taxon>Fabaceae</taxon>
        <taxon>Papilionoideae</taxon>
        <taxon>50 kb inversion clade</taxon>
        <taxon>NPAAA clade</taxon>
        <taxon>Hologalegina</taxon>
        <taxon>IRL clade</taxon>
        <taxon>Trifolieae</taxon>
        <taxon>Trifolium</taxon>
    </lineage>
</organism>
<protein>
    <submittedName>
        <fullName evidence="2">Midasin</fullName>
    </submittedName>
</protein>